<dbReference type="PANTHER" id="PTHR35866:SF1">
    <property type="entry name" value="YKGJ FAMILY CYSTEINE CLUSTER PROTEIN"/>
    <property type="match status" value="1"/>
</dbReference>
<accession>A0A517QAM7</accession>
<dbReference type="InterPro" id="IPR005358">
    <property type="entry name" value="Puta_zinc/iron-chelating_dom"/>
</dbReference>
<keyword evidence="1" id="KW-0969">Cilium</keyword>
<protein>
    <submittedName>
        <fullName evidence="1">Flagellin N-methylase</fullName>
    </submittedName>
</protein>
<keyword evidence="1" id="KW-0489">Methyltransferase</keyword>
<gene>
    <name evidence="1" type="ORF">Enr10x_40240</name>
    <name evidence="2" type="ORF">Pan153_40870</name>
</gene>
<dbReference type="GO" id="GO:0008168">
    <property type="term" value="F:methyltransferase activity"/>
    <property type="evidence" value="ECO:0007669"/>
    <property type="project" value="UniProtKB-KW"/>
</dbReference>
<dbReference type="Proteomes" id="UP000320839">
    <property type="component" value="Chromosome"/>
</dbReference>
<evidence type="ECO:0000313" key="3">
    <source>
        <dbReference type="Proteomes" id="UP000315647"/>
    </source>
</evidence>
<name>A0A517QAM7_9PLAN</name>
<dbReference type="EMBL" id="CP036317">
    <property type="protein sequence ID" value="QDV19422.1"/>
    <property type="molecule type" value="Genomic_DNA"/>
</dbReference>
<organism evidence="1 3">
    <name type="scientific">Gimesia panareensis</name>
    <dbReference type="NCBI Taxonomy" id="2527978"/>
    <lineage>
        <taxon>Bacteria</taxon>
        <taxon>Pseudomonadati</taxon>
        <taxon>Planctomycetota</taxon>
        <taxon>Planctomycetia</taxon>
        <taxon>Planctomycetales</taxon>
        <taxon>Planctomycetaceae</taxon>
        <taxon>Gimesia</taxon>
    </lineage>
</organism>
<dbReference type="Proteomes" id="UP000315647">
    <property type="component" value="Chromosome"/>
</dbReference>
<sequence>MSDQNSEQEPWYRDGLNFTCTQCGNCCTGAPGVVWVDDSEIEAIAELTGKTTGEVLLMHTRLYAGRRSLTEYANGDCTFFDPEKRGCTIYEARPTQCRTWPFWNSNLKSKESWEALSPDCPGAGKGAFISLEEIQKRAAQTDL</sequence>
<dbReference type="OrthoDB" id="9810361at2"/>
<evidence type="ECO:0000313" key="1">
    <source>
        <dbReference type="EMBL" id="QDT28680.1"/>
    </source>
</evidence>
<keyword evidence="1" id="KW-0282">Flagellum</keyword>
<dbReference type="RefSeq" id="WP_145111656.1">
    <property type="nucleotide sequence ID" value="NZ_CP036277.1"/>
</dbReference>
<accession>A0A518FSU7</accession>
<dbReference type="GO" id="GO:0032259">
    <property type="term" value="P:methylation"/>
    <property type="evidence" value="ECO:0007669"/>
    <property type="project" value="UniProtKB-KW"/>
</dbReference>
<keyword evidence="1" id="KW-0808">Transferase</keyword>
<dbReference type="PANTHER" id="PTHR35866">
    <property type="entry name" value="PUTATIVE-RELATED"/>
    <property type="match status" value="1"/>
</dbReference>
<dbReference type="Pfam" id="PF03692">
    <property type="entry name" value="CxxCxxCC"/>
    <property type="match status" value="1"/>
</dbReference>
<keyword evidence="1" id="KW-0966">Cell projection</keyword>
<evidence type="ECO:0000313" key="4">
    <source>
        <dbReference type="Proteomes" id="UP000320839"/>
    </source>
</evidence>
<accession>A0A518A9Y6</accession>
<dbReference type="EMBL" id="CP037421">
    <property type="protein sequence ID" value="QDT28680.1"/>
    <property type="molecule type" value="Genomic_DNA"/>
</dbReference>
<evidence type="ECO:0000313" key="2">
    <source>
        <dbReference type="EMBL" id="QDV19422.1"/>
    </source>
</evidence>
<reference evidence="1 3" key="1">
    <citation type="submission" date="2019-03" db="EMBL/GenBank/DDBJ databases">
        <title>Deep-cultivation of Planctomycetes and their phenomic and genomic characterization uncovers novel biology.</title>
        <authorList>
            <person name="Wiegand S."/>
            <person name="Jogler M."/>
            <person name="Boedeker C."/>
            <person name="Pinto D."/>
            <person name="Vollmers J."/>
            <person name="Rivas-Marin E."/>
            <person name="Kohn T."/>
            <person name="Peeters S.H."/>
            <person name="Heuer A."/>
            <person name="Rast P."/>
            <person name="Oberbeckmann S."/>
            <person name="Bunk B."/>
            <person name="Jeske O."/>
            <person name="Meyerdierks A."/>
            <person name="Storesund J.E."/>
            <person name="Kallscheuer N."/>
            <person name="Luecker S."/>
            <person name="Lage O.M."/>
            <person name="Pohl T."/>
            <person name="Merkel B.J."/>
            <person name="Hornburger P."/>
            <person name="Mueller R.-W."/>
            <person name="Bruemmer F."/>
            <person name="Labrenz M."/>
            <person name="Spormann A.M."/>
            <person name="Op den Camp H."/>
            <person name="Overmann J."/>
            <person name="Amann R."/>
            <person name="Jetten M.S.M."/>
            <person name="Mascher T."/>
            <person name="Medema M.H."/>
            <person name="Devos D.P."/>
            <person name="Kaster A.-K."/>
            <person name="Ovreas L."/>
            <person name="Rohde M."/>
            <person name="Galperin M.Y."/>
            <person name="Jogler C."/>
        </authorList>
    </citation>
    <scope>NUCLEOTIDE SEQUENCE [LARGE SCALE GENOMIC DNA]</scope>
    <source>
        <strain evidence="1 3">Enr10</strain>
        <strain evidence="2 4">Pan153</strain>
    </source>
</reference>
<dbReference type="AlphaFoldDB" id="A0A517QAM7"/>
<keyword evidence="3" id="KW-1185">Reference proteome</keyword>
<proteinExistence type="predicted"/>